<dbReference type="InterPro" id="IPR009057">
    <property type="entry name" value="Homeodomain-like_sf"/>
</dbReference>
<keyword evidence="7" id="KW-0238">DNA-binding</keyword>
<reference evidence="14" key="2">
    <citation type="submission" date="2020-02" db="EMBL/GenBank/DDBJ databases">
        <authorList>
            <person name="Littmann E."/>
            <person name="Sorbara M."/>
        </authorList>
    </citation>
    <scope>NUCLEOTIDE SEQUENCE</scope>
    <source>
        <strain evidence="14">MSK.1.17</strain>
    </source>
</reference>
<dbReference type="RefSeq" id="WP_165641359.1">
    <property type="nucleotide sequence ID" value="NZ_JAAITT010000005.1"/>
</dbReference>
<dbReference type="InterPro" id="IPR011006">
    <property type="entry name" value="CheY-like_superfamily"/>
</dbReference>
<dbReference type="Proteomes" id="UP000669239">
    <property type="component" value="Unassembled WGS sequence"/>
</dbReference>
<dbReference type="Gene3D" id="1.10.10.60">
    <property type="entry name" value="Homeodomain-like"/>
    <property type="match status" value="2"/>
</dbReference>
<dbReference type="InterPro" id="IPR001789">
    <property type="entry name" value="Sig_transdc_resp-reg_receiver"/>
</dbReference>
<evidence type="ECO:0000256" key="7">
    <source>
        <dbReference type="ARBA" id="ARBA00023125"/>
    </source>
</evidence>
<dbReference type="EMBL" id="JAKNGE010000012">
    <property type="protein sequence ID" value="MCG4746101.1"/>
    <property type="molecule type" value="Genomic_DNA"/>
</dbReference>
<dbReference type="EMBL" id="JAAITT010000005">
    <property type="protein sequence ID" value="NSJ48094.1"/>
    <property type="molecule type" value="Genomic_DNA"/>
</dbReference>
<dbReference type="InterPro" id="IPR051552">
    <property type="entry name" value="HptR"/>
</dbReference>
<dbReference type="GO" id="GO:0003700">
    <property type="term" value="F:DNA-binding transcription factor activity"/>
    <property type="evidence" value="ECO:0007669"/>
    <property type="project" value="InterPro"/>
</dbReference>
<dbReference type="Pfam" id="PF00072">
    <property type="entry name" value="Response_reg"/>
    <property type="match status" value="1"/>
</dbReference>
<dbReference type="PANTHER" id="PTHR42713">
    <property type="entry name" value="HISTIDINE KINASE-RELATED"/>
    <property type="match status" value="1"/>
</dbReference>
<evidence type="ECO:0000256" key="5">
    <source>
        <dbReference type="ARBA" id="ARBA00023012"/>
    </source>
</evidence>
<dbReference type="PROSITE" id="PS01124">
    <property type="entry name" value="HTH_ARAC_FAMILY_2"/>
    <property type="match status" value="1"/>
</dbReference>
<feature type="domain" description="Response regulatory" evidence="12">
    <location>
        <begin position="4"/>
        <end position="122"/>
    </location>
</feature>
<reference evidence="13" key="3">
    <citation type="submission" date="2022-01" db="EMBL/GenBank/DDBJ databases">
        <title>Collection of gut derived symbiotic bacterial strains cultured from healthy donors.</title>
        <authorList>
            <person name="Lin H."/>
            <person name="Kohout C."/>
            <person name="Waligurski E."/>
            <person name="Pamer E.G."/>
        </authorList>
    </citation>
    <scope>NUCLEOTIDE SEQUENCE</scope>
    <source>
        <strain evidence="13">DFI.6.55</strain>
    </source>
</reference>
<evidence type="ECO:0000313" key="14">
    <source>
        <dbReference type="EMBL" id="NSJ48094.1"/>
    </source>
</evidence>
<comment type="function">
    <text evidence="9">May play the central regulatory role in sporulation. It may be an element of the effector pathway responsible for the activation of sporulation genes in response to nutritional stress. Spo0A may act in concert with spo0H (a sigma factor) to control the expression of some genes that are critical to the sporulation process.</text>
</comment>
<feature type="modified residue" description="4-aspartylphosphate" evidence="10">
    <location>
        <position position="56"/>
    </location>
</feature>
<protein>
    <recommendedName>
        <fullName evidence="2">Stage 0 sporulation protein A homolog</fullName>
    </recommendedName>
</protein>
<sequence length="505" mass="58355">MLYKLALVDDEDWILDGLQNAIEWDKIGFQVAGAFTNGRDALEALLENPPDAILTDIKMPMQDGISLVKELREAGLKDLEVVFLSGYDDFGLAQSSLRLGAVDYVLKPSAPEQIIEVFTRIKNRLDERREREKEKQAATGLVQAGVQVFKDAVYNHIMSGNETGYERLMTLYSEFVEREKGKPFMVVSVALESTISEHMPRSEDVRTIEYLRQMVVEFREHHNKGIYLIKNLFSYSFVFSGYDEEVADNLTESMKRKLRRDTGEHLISAKSNVYRDFQMVKKAYDSSLDRLFRLDMPDSVQMLYFKLGNDAVLKAAIEDRDQQIVLWSLKNWMVKVDDTEPEHRWRMMKRLLYNLSLIFLQNSISSQEICNLYQSIREGDCESVKEAVISFVKSELLASNNANSRNAHLCKAAAKYISRNYTEEITLNELAEQFYISPNYLGTLFKKNMGMGIKEYQTAIRLEQAEALIASGKFKLYQVAQMVGYSNYEYFRKIYFKHKSRNPSE</sequence>
<keyword evidence="6" id="KW-0805">Transcription regulation</keyword>
<dbReference type="PROSITE" id="PS50110">
    <property type="entry name" value="RESPONSE_REGULATORY"/>
    <property type="match status" value="1"/>
</dbReference>
<dbReference type="Gene3D" id="3.40.50.2300">
    <property type="match status" value="1"/>
</dbReference>
<dbReference type="Pfam" id="PF12833">
    <property type="entry name" value="HTH_18"/>
    <property type="match status" value="1"/>
</dbReference>
<dbReference type="AlphaFoldDB" id="A0AAW5C0M4"/>
<evidence type="ECO:0000256" key="4">
    <source>
        <dbReference type="ARBA" id="ARBA00022553"/>
    </source>
</evidence>
<dbReference type="SMART" id="SM00342">
    <property type="entry name" value="HTH_ARAC"/>
    <property type="match status" value="1"/>
</dbReference>
<evidence type="ECO:0000256" key="6">
    <source>
        <dbReference type="ARBA" id="ARBA00023015"/>
    </source>
</evidence>
<name>A0AAW5C0M4_9FIRM</name>
<evidence type="ECO:0000313" key="13">
    <source>
        <dbReference type="EMBL" id="MCG4746101.1"/>
    </source>
</evidence>
<organism evidence="13 16">
    <name type="scientific">Enterocloster aldenensis</name>
    <dbReference type="NCBI Taxonomy" id="358742"/>
    <lineage>
        <taxon>Bacteria</taxon>
        <taxon>Bacillati</taxon>
        <taxon>Bacillota</taxon>
        <taxon>Clostridia</taxon>
        <taxon>Lachnospirales</taxon>
        <taxon>Lachnospiraceae</taxon>
        <taxon>Enterocloster</taxon>
    </lineage>
</organism>
<dbReference type="SMART" id="SM00448">
    <property type="entry name" value="REC"/>
    <property type="match status" value="1"/>
</dbReference>
<evidence type="ECO:0000256" key="10">
    <source>
        <dbReference type="PROSITE-ProRule" id="PRU00169"/>
    </source>
</evidence>
<dbReference type="SUPFAM" id="SSF52172">
    <property type="entry name" value="CheY-like"/>
    <property type="match status" value="1"/>
</dbReference>
<evidence type="ECO:0000259" key="11">
    <source>
        <dbReference type="PROSITE" id="PS01124"/>
    </source>
</evidence>
<dbReference type="GO" id="GO:0005737">
    <property type="term" value="C:cytoplasm"/>
    <property type="evidence" value="ECO:0007669"/>
    <property type="project" value="UniProtKB-SubCell"/>
</dbReference>
<proteinExistence type="predicted"/>
<dbReference type="PANTHER" id="PTHR42713:SF3">
    <property type="entry name" value="TRANSCRIPTIONAL REGULATORY PROTEIN HPTR"/>
    <property type="match status" value="1"/>
</dbReference>
<evidence type="ECO:0000256" key="3">
    <source>
        <dbReference type="ARBA" id="ARBA00022490"/>
    </source>
</evidence>
<comment type="subcellular location">
    <subcellularLocation>
        <location evidence="1">Cytoplasm</location>
    </subcellularLocation>
</comment>
<reference evidence="14 15" key="1">
    <citation type="journal article" date="2020" name="Cell Host Microbe">
        <title>Functional and Genomic Variation between Human-Derived Isolates of Lachnospiraceae Reveals Inter- and Intra-Species Diversity.</title>
        <authorList>
            <person name="Sorbara M.T."/>
            <person name="Littmann E.R."/>
            <person name="Fontana E."/>
            <person name="Moody T.U."/>
            <person name="Kohout C.E."/>
            <person name="Gjonbalaj M."/>
            <person name="Eaton V."/>
            <person name="Seok R."/>
            <person name="Leiner I.M."/>
            <person name="Pamer E.G."/>
        </authorList>
    </citation>
    <scope>NUCLEOTIDE SEQUENCE [LARGE SCALE GENOMIC DNA]</scope>
    <source>
        <strain evidence="14 15">MSK.1.17</strain>
    </source>
</reference>
<dbReference type="GO" id="GO:0000160">
    <property type="term" value="P:phosphorelay signal transduction system"/>
    <property type="evidence" value="ECO:0007669"/>
    <property type="project" value="UniProtKB-KW"/>
</dbReference>
<keyword evidence="15" id="KW-1185">Reference proteome</keyword>
<keyword evidence="8" id="KW-0804">Transcription</keyword>
<evidence type="ECO:0000256" key="8">
    <source>
        <dbReference type="ARBA" id="ARBA00023163"/>
    </source>
</evidence>
<keyword evidence="3" id="KW-0963">Cytoplasm</keyword>
<dbReference type="GO" id="GO:0043565">
    <property type="term" value="F:sequence-specific DNA binding"/>
    <property type="evidence" value="ECO:0007669"/>
    <property type="project" value="InterPro"/>
</dbReference>
<keyword evidence="4 10" id="KW-0597">Phosphoprotein</keyword>
<comment type="caution">
    <text evidence="13">The sequence shown here is derived from an EMBL/GenBank/DDBJ whole genome shotgun (WGS) entry which is preliminary data.</text>
</comment>
<evidence type="ECO:0000256" key="1">
    <source>
        <dbReference type="ARBA" id="ARBA00004496"/>
    </source>
</evidence>
<evidence type="ECO:0000313" key="16">
    <source>
        <dbReference type="Proteomes" id="UP001299608"/>
    </source>
</evidence>
<evidence type="ECO:0000256" key="2">
    <source>
        <dbReference type="ARBA" id="ARBA00018672"/>
    </source>
</evidence>
<evidence type="ECO:0000259" key="12">
    <source>
        <dbReference type="PROSITE" id="PS50110"/>
    </source>
</evidence>
<evidence type="ECO:0000313" key="15">
    <source>
        <dbReference type="Proteomes" id="UP000669239"/>
    </source>
</evidence>
<dbReference type="Proteomes" id="UP001299608">
    <property type="component" value="Unassembled WGS sequence"/>
</dbReference>
<gene>
    <name evidence="14" type="ORF">G5B36_05210</name>
    <name evidence="13" type="ORF">L0N08_11805</name>
</gene>
<keyword evidence="5" id="KW-0902">Two-component regulatory system</keyword>
<evidence type="ECO:0000256" key="9">
    <source>
        <dbReference type="ARBA" id="ARBA00024867"/>
    </source>
</evidence>
<accession>A0AAW5C0M4</accession>
<dbReference type="SUPFAM" id="SSF46689">
    <property type="entry name" value="Homeodomain-like"/>
    <property type="match status" value="2"/>
</dbReference>
<dbReference type="InterPro" id="IPR018060">
    <property type="entry name" value="HTH_AraC"/>
</dbReference>
<feature type="domain" description="HTH araC/xylS-type" evidence="11">
    <location>
        <begin position="411"/>
        <end position="505"/>
    </location>
</feature>
<dbReference type="CDD" id="cd17536">
    <property type="entry name" value="REC_YesN-like"/>
    <property type="match status" value="1"/>
</dbReference>